<dbReference type="InterPro" id="IPR003661">
    <property type="entry name" value="HisK_dim/P_dom"/>
</dbReference>
<evidence type="ECO:0000256" key="6">
    <source>
        <dbReference type="ARBA" id="ARBA00022692"/>
    </source>
</evidence>
<evidence type="ECO:0000256" key="3">
    <source>
        <dbReference type="ARBA" id="ARBA00012438"/>
    </source>
</evidence>
<dbReference type="InterPro" id="IPR003660">
    <property type="entry name" value="HAMP_dom"/>
</dbReference>
<feature type="domain" description="HAMP" evidence="14">
    <location>
        <begin position="203"/>
        <end position="256"/>
    </location>
</feature>
<keyword evidence="6 12" id="KW-0812">Transmembrane</keyword>
<dbReference type="SMART" id="SM00387">
    <property type="entry name" value="HATPase_c"/>
    <property type="match status" value="1"/>
</dbReference>
<name>A0ABW7VRQ8_9NOCA</name>
<dbReference type="PANTHER" id="PTHR45436:SF5">
    <property type="entry name" value="SENSOR HISTIDINE KINASE TRCS"/>
    <property type="match status" value="1"/>
</dbReference>
<dbReference type="Gene3D" id="1.10.287.130">
    <property type="match status" value="1"/>
</dbReference>
<dbReference type="InterPro" id="IPR036097">
    <property type="entry name" value="HisK_dim/P_sf"/>
</dbReference>
<proteinExistence type="predicted"/>
<dbReference type="InterPro" id="IPR003594">
    <property type="entry name" value="HATPase_dom"/>
</dbReference>
<sequence length="507" mass="54011">MRRLREALARCVSAIPLRIVLVLAMVGLTGLVLLATGAVVTSTMARSLTDRVDEQLLDGGRGWAKPRPMKEVATREGGTTWVPSGSSDPVVPPPPSSGEQPRRYYELRKDLSGAVYFEISGWVDGAGSAPAATDATGPVTVDSADGTDVQWRVLTTTNEYGSVTIALPLVENQRTVAGLILVEVLTGIAALLVLAGAGYLVVRRSLRPLTEVEQTAAAIAAGDLHRRVPVRGVDTEVDHLARSFNIMLTKIQSAVAGSEASEEHARRSEARMRRFVADAGHELRTPLTTIRGFAELYRQGAATDGGALLTRVESEAQRMGLMVEDLLMLARLDSDRPLEKLPVDVLAVAAEVVHNAAAVAVQYKTLDDEPDRRITLDVDGSAGAMIVLGDEARLHQVLSNLVTNAVRHTPPGTPVTVRLASTADEVHIDVIDTGPGLRPEDTERIFERFYRIDSSRNRASGGAGLGLSIVQALVTAHHGRIEVGETPGGGATFSVTLPCERSFGSTG</sequence>
<evidence type="ECO:0000256" key="4">
    <source>
        <dbReference type="ARBA" id="ARBA00022553"/>
    </source>
</evidence>
<evidence type="ECO:0000256" key="10">
    <source>
        <dbReference type="ARBA" id="ARBA00023136"/>
    </source>
</evidence>
<feature type="domain" description="Histidine kinase" evidence="13">
    <location>
        <begin position="278"/>
        <end position="501"/>
    </location>
</feature>
<dbReference type="Gene3D" id="6.10.340.10">
    <property type="match status" value="1"/>
</dbReference>
<dbReference type="Gene3D" id="3.30.565.10">
    <property type="entry name" value="Histidine kinase-like ATPase, C-terminal domain"/>
    <property type="match status" value="1"/>
</dbReference>
<dbReference type="PROSITE" id="PS50885">
    <property type="entry name" value="HAMP"/>
    <property type="match status" value="1"/>
</dbReference>
<dbReference type="SUPFAM" id="SSF158472">
    <property type="entry name" value="HAMP domain-like"/>
    <property type="match status" value="1"/>
</dbReference>
<keyword evidence="10 12" id="KW-0472">Membrane</keyword>
<comment type="caution">
    <text evidence="15">The sequence shown here is derived from an EMBL/GenBank/DDBJ whole genome shotgun (WGS) entry which is preliminary data.</text>
</comment>
<dbReference type="PRINTS" id="PR00344">
    <property type="entry name" value="BCTRLSENSOR"/>
</dbReference>
<comment type="subcellular location">
    <subcellularLocation>
        <location evidence="2">Cell membrane</location>
    </subcellularLocation>
</comment>
<feature type="transmembrane region" description="Helical" evidence="12">
    <location>
        <begin position="20"/>
        <end position="40"/>
    </location>
</feature>
<dbReference type="SMART" id="SM00304">
    <property type="entry name" value="HAMP"/>
    <property type="match status" value="1"/>
</dbReference>
<dbReference type="InterPro" id="IPR005467">
    <property type="entry name" value="His_kinase_dom"/>
</dbReference>
<dbReference type="EMBL" id="JBIRYL010000001">
    <property type="protein sequence ID" value="MFI2228680.1"/>
    <property type="molecule type" value="Genomic_DNA"/>
</dbReference>
<keyword evidence="16" id="KW-1185">Reference proteome</keyword>
<evidence type="ECO:0000313" key="16">
    <source>
        <dbReference type="Proteomes" id="UP001611494"/>
    </source>
</evidence>
<dbReference type="GO" id="GO:0005524">
    <property type="term" value="F:ATP binding"/>
    <property type="evidence" value="ECO:0007669"/>
    <property type="project" value="UniProtKB-KW"/>
</dbReference>
<evidence type="ECO:0000259" key="14">
    <source>
        <dbReference type="PROSITE" id="PS50885"/>
    </source>
</evidence>
<evidence type="ECO:0000256" key="7">
    <source>
        <dbReference type="ARBA" id="ARBA00022777"/>
    </source>
</evidence>
<evidence type="ECO:0000256" key="8">
    <source>
        <dbReference type="ARBA" id="ARBA00022989"/>
    </source>
</evidence>
<reference evidence="15 16" key="1">
    <citation type="submission" date="2024-10" db="EMBL/GenBank/DDBJ databases">
        <title>The Natural Products Discovery Center: Release of the First 8490 Sequenced Strains for Exploring Actinobacteria Biosynthetic Diversity.</title>
        <authorList>
            <person name="Kalkreuter E."/>
            <person name="Kautsar S.A."/>
            <person name="Yang D."/>
            <person name="Bader C.D."/>
            <person name="Teijaro C.N."/>
            <person name="Fluegel L."/>
            <person name="Davis C.M."/>
            <person name="Simpson J.R."/>
            <person name="Lauterbach L."/>
            <person name="Steele A.D."/>
            <person name="Gui C."/>
            <person name="Meng S."/>
            <person name="Li G."/>
            <person name="Viehrig K."/>
            <person name="Ye F."/>
            <person name="Su P."/>
            <person name="Kiefer A.F."/>
            <person name="Nichols A."/>
            <person name="Cepeda A.J."/>
            <person name="Yan W."/>
            <person name="Fan B."/>
            <person name="Jiang Y."/>
            <person name="Adhikari A."/>
            <person name="Zheng C.-J."/>
            <person name="Schuster L."/>
            <person name="Cowan T.M."/>
            <person name="Smanski M.J."/>
            <person name="Chevrette M.G."/>
            <person name="De Carvalho L.P.S."/>
            <person name="Shen B."/>
        </authorList>
    </citation>
    <scope>NUCLEOTIDE SEQUENCE [LARGE SCALE GENOMIC DNA]</scope>
    <source>
        <strain evidence="15 16">NPDC019377</strain>
    </source>
</reference>
<organism evidence="15 16">
    <name type="scientific">Nocardia testacea</name>
    <dbReference type="NCBI Taxonomy" id="248551"/>
    <lineage>
        <taxon>Bacteria</taxon>
        <taxon>Bacillati</taxon>
        <taxon>Actinomycetota</taxon>
        <taxon>Actinomycetes</taxon>
        <taxon>Mycobacteriales</taxon>
        <taxon>Nocardiaceae</taxon>
        <taxon>Nocardia</taxon>
    </lineage>
</organism>
<keyword evidence="15" id="KW-0547">Nucleotide-binding</keyword>
<dbReference type="SUPFAM" id="SSF55874">
    <property type="entry name" value="ATPase domain of HSP90 chaperone/DNA topoisomerase II/histidine kinase"/>
    <property type="match status" value="1"/>
</dbReference>
<keyword evidence="5" id="KW-0808">Transferase</keyword>
<feature type="transmembrane region" description="Helical" evidence="12">
    <location>
        <begin position="176"/>
        <end position="202"/>
    </location>
</feature>
<evidence type="ECO:0000259" key="13">
    <source>
        <dbReference type="PROSITE" id="PS50109"/>
    </source>
</evidence>
<dbReference type="EC" id="2.7.13.3" evidence="3"/>
<dbReference type="PANTHER" id="PTHR45436">
    <property type="entry name" value="SENSOR HISTIDINE KINASE YKOH"/>
    <property type="match status" value="1"/>
</dbReference>
<accession>A0ABW7VRQ8</accession>
<dbReference type="PROSITE" id="PS50109">
    <property type="entry name" value="HIS_KIN"/>
    <property type="match status" value="1"/>
</dbReference>
<comment type="catalytic activity">
    <reaction evidence="1">
        <text>ATP + protein L-histidine = ADP + protein N-phospho-L-histidine.</text>
        <dbReference type="EC" id="2.7.13.3"/>
    </reaction>
</comment>
<dbReference type="Pfam" id="PF02518">
    <property type="entry name" value="HATPase_c"/>
    <property type="match status" value="1"/>
</dbReference>
<protein>
    <recommendedName>
        <fullName evidence="3">histidine kinase</fullName>
        <ecNumber evidence="3">2.7.13.3</ecNumber>
    </recommendedName>
</protein>
<evidence type="ECO:0000256" key="5">
    <source>
        <dbReference type="ARBA" id="ARBA00022679"/>
    </source>
</evidence>
<gene>
    <name evidence="15" type="ORF">ACH49Z_02365</name>
</gene>
<dbReference type="Pfam" id="PF00512">
    <property type="entry name" value="HisKA"/>
    <property type="match status" value="1"/>
</dbReference>
<evidence type="ECO:0000256" key="9">
    <source>
        <dbReference type="ARBA" id="ARBA00023012"/>
    </source>
</evidence>
<dbReference type="SMART" id="SM00388">
    <property type="entry name" value="HisKA"/>
    <property type="match status" value="1"/>
</dbReference>
<evidence type="ECO:0000256" key="1">
    <source>
        <dbReference type="ARBA" id="ARBA00000085"/>
    </source>
</evidence>
<evidence type="ECO:0000256" key="12">
    <source>
        <dbReference type="SAM" id="Phobius"/>
    </source>
</evidence>
<evidence type="ECO:0000256" key="11">
    <source>
        <dbReference type="SAM" id="MobiDB-lite"/>
    </source>
</evidence>
<keyword evidence="15" id="KW-0067">ATP-binding</keyword>
<dbReference type="Proteomes" id="UP001611494">
    <property type="component" value="Unassembled WGS sequence"/>
</dbReference>
<keyword evidence="8 12" id="KW-1133">Transmembrane helix</keyword>
<dbReference type="RefSeq" id="WP_397059023.1">
    <property type="nucleotide sequence ID" value="NZ_JBIRYL010000001.1"/>
</dbReference>
<keyword evidence="9" id="KW-0902">Two-component regulatory system</keyword>
<dbReference type="InterPro" id="IPR036890">
    <property type="entry name" value="HATPase_C_sf"/>
</dbReference>
<dbReference type="CDD" id="cd06225">
    <property type="entry name" value="HAMP"/>
    <property type="match status" value="1"/>
</dbReference>
<evidence type="ECO:0000256" key="2">
    <source>
        <dbReference type="ARBA" id="ARBA00004236"/>
    </source>
</evidence>
<dbReference type="Pfam" id="PF00672">
    <property type="entry name" value="HAMP"/>
    <property type="match status" value="1"/>
</dbReference>
<feature type="region of interest" description="Disordered" evidence="11">
    <location>
        <begin position="59"/>
        <end position="101"/>
    </location>
</feature>
<evidence type="ECO:0000313" key="15">
    <source>
        <dbReference type="EMBL" id="MFI2228680.1"/>
    </source>
</evidence>
<dbReference type="CDD" id="cd00082">
    <property type="entry name" value="HisKA"/>
    <property type="match status" value="1"/>
</dbReference>
<keyword evidence="4" id="KW-0597">Phosphoprotein</keyword>
<dbReference type="SUPFAM" id="SSF47384">
    <property type="entry name" value="Homodimeric domain of signal transducing histidine kinase"/>
    <property type="match status" value="1"/>
</dbReference>
<dbReference type="InterPro" id="IPR004358">
    <property type="entry name" value="Sig_transdc_His_kin-like_C"/>
</dbReference>
<dbReference type="InterPro" id="IPR050428">
    <property type="entry name" value="TCS_sensor_his_kinase"/>
</dbReference>
<keyword evidence="7" id="KW-0418">Kinase</keyword>
<dbReference type="CDD" id="cd00075">
    <property type="entry name" value="HATPase"/>
    <property type="match status" value="1"/>
</dbReference>